<dbReference type="AlphaFoldDB" id="A0A6G0T963"/>
<evidence type="ECO:0000313" key="2">
    <source>
        <dbReference type="EMBL" id="KAE9528193.1"/>
    </source>
</evidence>
<keyword evidence="3" id="KW-1185">Reference proteome</keyword>
<evidence type="ECO:0000313" key="3">
    <source>
        <dbReference type="Proteomes" id="UP000475862"/>
    </source>
</evidence>
<dbReference type="Proteomes" id="UP000475862">
    <property type="component" value="Unassembled WGS sequence"/>
</dbReference>
<name>A0A6G0T963_APHGL</name>
<organism evidence="2 3">
    <name type="scientific">Aphis glycines</name>
    <name type="common">Soybean aphid</name>
    <dbReference type="NCBI Taxonomy" id="307491"/>
    <lineage>
        <taxon>Eukaryota</taxon>
        <taxon>Metazoa</taxon>
        <taxon>Ecdysozoa</taxon>
        <taxon>Arthropoda</taxon>
        <taxon>Hexapoda</taxon>
        <taxon>Insecta</taxon>
        <taxon>Pterygota</taxon>
        <taxon>Neoptera</taxon>
        <taxon>Paraneoptera</taxon>
        <taxon>Hemiptera</taxon>
        <taxon>Sternorrhyncha</taxon>
        <taxon>Aphidomorpha</taxon>
        <taxon>Aphidoidea</taxon>
        <taxon>Aphididae</taxon>
        <taxon>Aphidini</taxon>
        <taxon>Aphis</taxon>
        <taxon>Aphis</taxon>
    </lineage>
</organism>
<dbReference type="EMBL" id="VYZN01000049">
    <property type="protein sequence ID" value="KAE9528193.1"/>
    <property type="molecule type" value="Genomic_DNA"/>
</dbReference>
<proteinExistence type="predicted"/>
<accession>A0A6G0T963</accession>
<sequence length="299" mass="35123">MNMLCKYAMYLKLHSNKMHFVYVMPCNRYTVVKLSEANEGELDIYVVKCQRRSLQDESNLPFNNQHICSGRDDQLEPNEGQLSLYVYLIICLQSSKLKKLYAIIIFVYKKTVLRERDWWIIYINHPMPHMLYVSANSVSSKTDISVLSQGYEIDQKSRKGEFLVWLKLLVILAIFPVTTSASERSFSTLCILKSYLRNTVGENRLNGLALMNIHRYIYTEEGMWGVEPPTYHSYKMLKHPSKMNPGYATKSNVSKRFTLCIESKIYHSERYMMLYRNSSIFENIAHLRRKCSLFGMDYK</sequence>
<dbReference type="GO" id="GO:0046983">
    <property type="term" value="F:protein dimerization activity"/>
    <property type="evidence" value="ECO:0007669"/>
    <property type="project" value="InterPro"/>
</dbReference>
<gene>
    <name evidence="2" type="ORF">AGLY_012615</name>
</gene>
<evidence type="ECO:0000259" key="1">
    <source>
        <dbReference type="Pfam" id="PF05699"/>
    </source>
</evidence>
<reference evidence="2 3" key="1">
    <citation type="submission" date="2019-08" db="EMBL/GenBank/DDBJ databases">
        <title>The genome of the soybean aphid Biotype 1, its phylome, world population structure and adaptation to the North American continent.</title>
        <authorList>
            <person name="Giordano R."/>
            <person name="Donthu R.K."/>
            <person name="Hernandez A.G."/>
            <person name="Wright C.L."/>
            <person name="Zimin A.V."/>
        </authorList>
    </citation>
    <scope>NUCLEOTIDE SEQUENCE [LARGE SCALE GENOMIC DNA]</scope>
    <source>
        <tissue evidence="2">Whole aphids</tissue>
    </source>
</reference>
<dbReference type="Pfam" id="PF05699">
    <property type="entry name" value="Dimer_Tnp_hAT"/>
    <property type="match status" value="1"/>
</dbReference>
<dbReference type="InterPro" id="IPR008906">
    <property type="entry name" value="HATC_C_dom"/>
</dbReference>
<comment type="caution">
    <text evidence="2">The sequence shown here is derived from an EMBL/GenBank/DDBJ whole genome shotgun (WGS) entry which is preliminary data.</text>
</comment>
<feature type="domain" description="HAT C-terminal dimerisation" evidence="1">
    <location>
        <begin position="157"/>
        <end position="215"/>
    </location>
</feature>
<protein>
    <recommendedName>
        <fullName evidence="1">HAT C-terminal dimerisation domain-containing protein</fullName>
    </recommendedName>
</protein>